<comment type="caution">
    <text evidence="4">The sequence shown here is derived from an EMBL/GenBank/DDBJ whole genome shotgun (WGS) entry which is preliminary data.</text>
</comment>
<dbReference type="InterPro" id="IPR026899">
    <property type="entry name" value="FKS1-like_dom1"/>
</dbReference>
<feature type="region of interest" description="Disordered" evidence="1">
    <location>
        <begin position="1"/>
        <end position="100"/>
    </location>
</feature>
<dbReference type="OrthoDB" id="1880850at2759"/>
<sequence>MSNNDYPRNNYPNNNGEYDPYAVDYEQNDPYGDIGYEDYGAAESFDASYYDQQDSEYTDNHYYQNDQSDRGLYMANGEPSGGRRRRGGNRRNVFESDMDSVSDGGYSVRSSLVRTPASQHSAADIDIFGEYRNKSSDPGRYANYAPSTDSMINLIENRRTYRPTGSVTSFSQNASWVSGQARSGIDFAPADFVLNDSPYPSWSDPNQIPLSKEEIEDIFKDLKNKLGFQKDNMENVYEMFMVMLDSRASRMSPLMALLTLHSDYIGGDHANYRRWYFSAQLDHDTPVVQNDTLSNFVENWRAKMNSMSQYDKTRQIALWLLIWGESSNLRFCPELLCFLFKLAEDYYKSPICQQKVEPESNTFFLENVVTPIYEFLRDQGYQLINGKYFKRERDHDRTIGYDDLNETFWTPEGLRQLKFEDKTTIMDLSPETRWLSIRNIVYSKSITKTFKEKRTISHFITNFSRIWILHLVVYYYYLIFVANFIYDSQFELKNPNNSEGLDSSGVKKPLPDVTPQRFSLAAAGGALAPFIGI</sequence>
<gene>
    <name evidence="4" type="ORF">BB560_005660</name>
</gene>
<organism evidence="4 5">
    <name type="scientific">Smittium megazygosporum</name>
    <dbReference type="NCBI Taxonomy" id="133381"/>
    <lineage>
        <taxon>Eukaryota</taxon>
        <taxon>Fungi</taxon>
        <taxon>Fungi incertae sedis</taxon>
        <taxon>Zoopagomycota</taxon>
        <taxon>Kickxellomycotina</taxon>
        <taxon>Harpellomycetes</taxon>
        <taxon>Harpellales</taxon>
        <taxon>Legeriomycetaceae</taxon>
        <taxon>Smittium</taxon>
    </lineage>
</organism>
<dbReference type="EMBL" id="MBFS01002371">
    <property type="protein sequence ID" value="PVU98499.1"/>
    <property type="molecule type" value="Genomic_DNA"/>
</dbReference>
<evidence type="ECO:0000313" key="5">
    <source>
        <dbReference type="Proteomes" id="UP000245609"/>
    </source>
</evidence>
<dbReference type="Pfam" id="PF23605">
    <property type="entry name" value="FKS1_dom2"/>
    <property type="match status" value="1"/>
</dbReference>
<feature type="domain" description="1,3-beta-glucan synthase component FKS1-like" evidence="3">
    <location>
        <begin position="310"/>
        <end position="422"/>
    </location>
</feature>
<keyword evidence="2" id="KW-1133">Transmembrane helix</keyword>
<accession>A0A2T9Z1R2</accession>
<keyword evidence="2" id="KW-0472">Membrane</keyword>
<dbReference type="PANTHER" id="PTHR12741:SF48">
    <property type="entry name" value="1,3-BETA-GLUCAN SYNTHASE COMPONENT FKS1-RELATED"/>
    <property type="match status" value="1"/>
</dbReference>
<dbReference type="AlphaFoldDB" id="A0A2T9Z1R2"/>
<dbReference type="Pfam" id="PF14288">
    <property type="entry name" value="FKS1_dom1"/>
    <property type="match status" value="1"/>
</dbReference>
<protein>
    <recommendedName>
        <fullName evidence="3">1,3-beta-glucan synthase component FKS1-like domain-containing protein</fullName>
    </recommendedName>
</protein>
<evidence type="ECO:0000313" key="4">
    <source>
        <dbReference type="EMBL" id="PVU98499.1"/>
    </source>
</evidence>
<evidence type="ECO:0000256" key="2">
    <source>
        <dbReference type="SAM" id="Phobius"/>
    </source>
</evidence>
<dbReference type="GO" id="GO:0051278">
    <property type="term" value="P:fungal-type cell wall polysaccharide biosynthetic process"/>
    <property type="evidence" value="ECO:0007669"/>
    <property type="project" value="TreeGrafter"/>
</dbReference>
<evidence type="ECO:0000256" key="1">
    <source>
        <dbReference type="SAM" id="MobiDB-lite"/>
    </source>
</evidence>
<dbReference type="PANTHER" id="PTHR12741">
    <property type="entry name" value="LYST-INTERACTING PROTEIN LIP5 DOPAMINE RESPONSIVE PROTEIN DRG-1"/>
    <property type="match status" value="1"/>
</dbReference>
<reference evidence="4 5" key="1">
    <citation type="journal article" date="2018" name="MBio">
        <title>Comparative Genomics Reveals the Core Gene Toolbox for the Fungus-Insect Symbiosis.</title>
        <authorList>
            <person name="Wang Y."/>
            <person name="Stata M."/>
            <person name="Wang W."/>
            <person name="Stajich J.E."/>
            <person name="White M.M."/>
            <person name="Moncalvo J.M."/>
        </authorList>
    </citation>
    <scope>NUCLEOTIDE SEQUENCE [LARGE SCALE GENOMIC DNA]</scope>
    <source>
        <strain evidence="4 5">SC-DP-2</strain>
    </source>
</reference>
<dbReference type="STRING" id="133381.A0A2T9Z1R2"/>
<keyword evidence="5" id="KW-1185">Reference proteome</keyword>
<feature type="transmembrane region" description="Helical" evidence="2">
    <location>
        <begin position="466"/>
        <end position="486"/>
    </location>
</feature>
<dbReference type="GO" id="GO:0005886">
    <property type="term" value="C:plasma membrane"/>
    <property type="evidence" value="ECO:0007669"/>
    <property type="project" value="TreeGrafter"/>
</dbReference>
<keyword evidence="2" id="KW-0812">Transmembrane</keyword>
<dbReference type="Proteomes" id="UP000245609">
    <property type="component" value="Unassembled WGS sequence"/>
</dbReference>
<name>A0A2T9Z1R2_9FUNG</name>
<dbReference type="GO" id="GO:0006075">
    <property type="term" value="P:(1-&gt;3)-beta-D-glucan biosynthetic process"/>
    <property type="evidence" value="ECO:0007669"/>
    <property type="project" value="TreeGrafter"/>
</dbReference>
<dbReference type="InterPro" id="IPR056261">
    <property type="entry name" value="FKS1-like_dom2"/>
</dbReference>
<evidence type="ECO:0000259" key="3">
    <source>
        <dbReference type="SMART" id="SM01205"/>
    </source>
</evidence>
<proteinExistence type="predicted"/>
<dbReference type="GO" id="GO:0003843">
    <property type="term" value="F:1,3-beta-D-glucan synthase activity"/>
    <property type="evidence" value="ECO:0007669"/>
    <property type="project" value="TreeGrafter"/>
</dbReference>
<dbReference type="SMART" id="SM01205">
    <property type="entry name" value="FKS1_dom1"/>
    <property type="match status" value="1"/>
</dbReference>
<feature type="compositionally biased region" description="Low complexity" evidence="1">
    <location>
        <begin position="1"/>
        <end position="21"/>
    </location>
</feature>
<feature type="non-terminal residue" evidence="4">
    <location>
        <position position="533"/>
    </location>
</feature>